<feature type="domain" description="Spore protein YkvP/CgeB glycosyl transferase-like" evidence="1">
    <location>
        <begin position="236"/>
        <end position="380"/>
    </location>
</feature>
<dbReference type="EMBL" id="MHKM01000047">
    <property type="protein sequence ID" value="OGY90433.1"/>
    <property type="molecule type" value="Genomic_DNA"/>
</dbReference>
<gene>
    <name evidence="2" type="ORF">A3B30_03065</name>
</gene>
<reference evidence="2 3" key="1">
    <citation type="journal article" date="2016" name="Nat. Commun.">
        <title>Thousands of microbial genomes shed light on interconnected biogeochemical processes in an aquifer system.</title>
        <authorList>
            <person name="Anantharaman K."/>
            <person name="Brown C.T."/>
            <person name="Hug L.A."/>
            <person name="Sharon I."/>
            <person name="Castelle C.J."/>
            <person name="Probst A.J."/>
            <person name="Thomas B.C."/>
            <person name="Singh A."/>
            <person name="Wilkins M.J."/>
            <person name="Karaoz U."/>
            <person name="Brodie E.L."/>
            <person name="Williams K.H."/>
            <person name="Hubbard S.S."/>
            <person name="Banfield J.F."/>
        </authorList>
    </citation>
    <scope>NUCLEOTIDE SEQUENCE [LARGE SCALE GENOMIC DNA]</scope>
</reference>
<protein>
    <recommendedName>
        <fullName evidence="1">Spore protein YkvP/CgeB glycosyl transferase-like domain-containing protein</fullName>
    </recommendedName>
</protein>
<comment type="caution">
    <text evidence="2">The sequence shown here is derived from an EMBL/GenBank/DDBJ whole genome shotgun (WGS) entry which is preliminary data.</text>
</comment>
<evidence type="ECO:0000313" key="2">
    <source>
        <dbReference type="EMBL" id="OGY90433.1"/>
    </source>
</evidence>
<dbReference type="PANTHER" id="PTHR12526">
    <property type="entry name" value="GLYCOSYLTRANSFERASE"/>
    <property type="match status" value="1"/>
</dbReference>
<dbReference type="STRING" id="1798551.A3B30_03065"/>
<dbReference type="SUPFAM" id="SSF53756">
    <property type="entry name" value="UDP-Glycosyltransferase/glycogen phosphorylase"/>
    <property type="match status" value="1"/>
</dbReference>
<dbReference type="Pfam" id="PF13524">
    <property type="entry name" value="Glyco_trans_1_2"/>
    <property type="match status" value="1"/>
</dbReference>
<dbReference type="PANTHER" id="PTHR12526:SF630">
    <property type="entry name" value="GLYCOSYLTRANSFERASE"/>
    <property type="match status" value="1"/>
</dbReference>
<evidence type="ECO:0000313" key="3">
    <source>
        <dbReference type="Proteomes" id="UP000178248"/>
    </source>
</evidence>
<dbReference type="Proteomes" id="UP000178248">
    <property type="component" value="Unassembled WGS sequence"/>
</dbReference>
<dbReference type="Gene3D" id="3.40.50.2000">
    <property type="entry name" value="Glycogen Phosphorylase B"/>
    <property type="match status" value="1"/>
</dbReference>
<name>A0A1G2BMR2_9BACT</name>
<sequence>MKTFDVIMVNMSSYAEWQRGTSNRNYHVLRELAHDSRVGKILAVDYPPLTIKRGIRNYMENIFPTLSGGSVLTFGAADKLTKLGDKLFVYTNSAFFLSPDRFIKRLKAMAHICGLSDYLLWSFFPPVMEYTQTLGQKLTVFDAVDNWIEHPSYVKFKERLKRNYQYVKQHSDVIFTVAQDLMRLFDNQPNVYWIPNGVELSHYQSKHILINRDIANIPKPIVGYIGVIQERVDTELIVQLASKNPTKSFVLVGPVWREEDKKTLARASNIFLLGYKSYDEAPAYIQQFDVAMIPHRRSTFIESTNPMKMYEYLACGKPVVATRESGAALFNEFVYLADDAEDFNRKLYHALQEDSPEKQKARRAAVEEHSWQNVVKQMLDIIEKKMGY</sequence>
<dbReference type="AlphaFoldDB" id="A0A1G2BMR2"/>
<accession>A0A1G2BMR2</accession>
<proteinExistence type="predicted"/>
<organism evidence="2 3">
    <name type="scientific">Candidatus Komeilibacteria bacterium RIFCSPLOWO2_01_FULL_52_15</name>
    <dbReference type="NCBI Taxonomy" id="1798551"/>
    <lineage>
        <taxon>Bacteria</taxon>
        <taxon>Candidatus Komeiliibacteriota</taxon>
    </lineage>
</organism>
<evidence type="ECO:0000259" key="1">
    <source>
        <dbReference type="Pfam" id="PF13524"/>
    </source>
</evidence>
<dbReference type="InterPro" id="IPR055259">
    <property type="entry name" value="YkvP/CgeB_Glyco_trans-like"/>
</dbReference>